<feature type="transmembrane region" description="Helical" evidence="1">
    <location>
        <begin position="164"/>
        <end position="186"/>
    </location>
</feature>
<keyword evidence="1" id="KW-1133">Transmembrane helix</keyword>
<proteinExistence type="predicted"/>
<comment type="caution">
    <text evidence="2">The sequence shown here is derived from an EMBL/GenBank/DDBJ whole genome shotgun (WGS) entry which is preliminary data.</text>
</comment>
<evidence type="ECO:0000256" key="1">
    <source>
        <dbReference type="SAM" id="Phobius"/>
    </source>
</evidence>
<feature type="transmembrane region" description="Helical" evidence="1">
    <location>
        <begin position="9"/>
        <end position="28"/>
    </location>
</feature>
<feature type="transmembrane region" description="Helical" evidence="1">
    <location>
        <begin position="59"/>
        <end position="79"/>
    </location>
</feature>
<keyword evidence="3" id="KW-1185">Reference proteome</keyword>
<keyword evidence="1" id="KW-0812">Transmembrane</keyword>
<accession>A0ABP9QQT9</accession>
<feature type="transmembrane region" description="Helical" evidence="1">
    <location>
        <begin position="130"/>
        <end position="152"/>
    </location>
</feature>
<keyword evidence="1" id="KW-0472">Membrane</keyword>
<reference evidence="3" key="1">
    <citation type="journal article" date="2019" name="Int. J. Syst. Evol. Microbiol.">
        <title>The Global Catalogue of Microorganisms (GCM) 10K type strain sequencing project: providing services to taxonomists for standard genome sequencing and annotation.</title>
        <authorList>
            <consortium name="The Broad Institute Genomics Platform"/>
            <consortium name="The Broad Institute Genome Sequencing Center for Infectious Disease"/>
            <person name="Wu L."/>
            <person name="Ma J."/>
        </authorList>
    </citation>
    <scope>NUCLEOTIDE SEQUENCE [LARGE SCALE GENOMIC DNA]</scope>
    <source>
        <strain evidence="3">JCM 18303</strain>
    </source>
</reference>
<organism evidence="2 3">
    <name type="scientific">Pseudonocardia eucalypti</name>
    <dbReference type="NCBI Taxonomy" id="648755"/>
    <lineage>
        <taxon>Bacteria</taxon>
        <taxon>Bacillati</taxon>
        <taxon>Actinomycetota</taxon>
        <taxon>Actinomycetes</taxon>
        <taxon>Pseudonocardiales</taxon>
        <taxon>Pseudonocardiaceae</taxon>
        <taxon>Pseudonocardia</taxon>
    </lineage>
</organism>
<feature type="transmembrane region" description="Helical" evidence="1">
    <location>
        <begin position="91"/>
        <end position="110"/>
    </location>
</feature>
<sequence length="243" mass="25927">MNPGTQRLCLWSMPLFAVLFGAGLWPLAGFLPPPSPRLGLGEVAALFDANRTGIRLGTLLMWLAAPLTCAWVSVIFIQLRRIDTSLATLQLAAGVLGVLPAMLPPMLWAVAALRADSSAESVALLNDVAWVMLVGTVGPAVLQGVAIAAAIFADRTPEPVFPRWLGYFNLWIAVLLTPGALVVFFLTGPFAWNGVFTFWLGLAALLIWLAVMFVMLRAAARDEERAEPAPAGPPVSLTGTPRS</sequence>
<evidence type="ECO:0000313" key="2">
    <source>
        <dbReference type="EMBL" id="GAA5165766.1"/>
    </source>
</evidence>
<gene>
    <name evidence="2" type="ORF">GCM10023321_56200</name>
</gene>
<dbReference type="Proteomes" id="UP001428817">
    <property type="component" value="Unassembled WGS sequence"/>
</dbReference>
<evidence type="ECO:0008006" key="4">
    <source>
        <dbReference type="Google" id="ProtNLM"/>
    </source>
</evidence>
<dbReference type="RefSeq" id="WP_185064960.1">
    <property type="nucleotide sequence ID" value="NZ_BAABJP010000031.1"/>
</dbReference>
<evidence type="ECO:0000313" key="3">
    <source>
        <dbReference type="Proteomes" id="UP001428817"/>
    </source>
</evidence>
<dbReference type="EMBL" id="BAABJP010000031">
    <property type="protein sequence ID" value="GAA5165766.1"/>
    <property type="molecule type" value="Genomic_DNA"/>
</dbReference>
<name>A0ABP9QQT9_9PSEU</name>
<protein>
    <recommendedName>
        <fullName evidence="4">DUF4386 family protein</fullName>
    </recommendedName>
</protein>
<feature type="transmembrane region" description="Helical" evidence="1">
    <location>
        <begin position="198"/>
        <end position="216"/>
    </location>
</feature>